<gene>
    <name evidence="3" type="ORF">RR46_01286</name>
</gene>
<keyword evidence="4" id="KW-1185">Reference proteome</keyword>
<evidence type="ECO:0000313" key="4">
    <source>
        <dbReference type="Proteomes" id="UP000053268"/>
    </source>
</evidence>
<sequence>MESKVYSSLFALVDSHLSQTSLRESSSNDDTKRSLPIPNVKSLSHNGSVSESFLHSPNKRLPIPTLSENNSQILDKLSEQVANMLKAKEKREIEEKQKLEEKSNKMETDDQDYVIDLMKALQTPCGPSKPLPEDLSKSSSTESIFELNFNDFDEDIPTIKPEPLLPCITDMSYILKQKIKHGKCSTFGKVLTSRLKTVPAPYIKEIIKSNIVRFDFSTKSPCDIIKEKLRKPTSSCTSNYNIA</sequence>
<dbReference type="EMBL" id="KQ458725">
    <property type="protein sequence ID" value="KPJ05341.1"/>
    <property type="molecule type" value="Genomic_DNA"/>
</dbReference>
<evidence type="ECO:0000313" key="3">
    <source>
        <dbReference type="EMBL" id="KPJ05341.1"/>
    </source>
</evidence>
<feature type="region of interest" description="Disordered" evidence="2">
    <location>
        <begin position="18"/>
        <end position="65"/>
    </location>
</feature>
<feature type="compositionally biased region" description="Polar residues" evidence="2">
    <location>
        <begin position="41"/>
        <end position="55"/>
    </location>
</feature>
<organism evidence="3 4">
    <name type="scientific">Papilio xuthus</name>
    <name type="common">Asian swallowtail butterfly</name>
    <dbReference type="NCBI Taxonomy" id="66420"/>
    <lineage>
        <taxon>Eukaryota</taxon>
        <taxon>Metazoa</taxon>
        <taxon>Ecdysozoa</taxon>
        <taxon>Arthropoda</taxon>
        <taxon>Hexapoda</taxon>
        <taxon>Insecta</taxon>
        <taxon>Pterygota</taxon>
        <taxon>Neoptera</taxon>
        <taxon>Endopterygota</taxon>
        <taxon>Lepidoptera</taxon>
        <taxon>Glossata</taxon>
        <taxon>Ditrysia</taxon>
        <taxon>Papilionoidea</taxon>
        <taxon>Papilionidae</taxon>
        <taxon>Papilioninae</taxon>
        <taxon>Papilio</taxon>
    </lineage>
</organism>
<accession>A0A0N1I5S3</accession>
<dbReference type="Proteomes" id="UP000053268">
    <property type="component" value="Unassembled WGS sequence"/>
</dbReference>
<feature type="coiled-coil region" evidence="1">
    <location>
        <begin position="74"/>
        <end position="109"/>
    </location>
</feature>
<evidence type="ECO:0000256" key="2">
    <source>
        <dbReference type="SAM" id="MobiDB-lite"/>
    </source>
</evidence>
<proteinExistence type="predicted"/>
<reference evidence="3 4" key="1">
    <citation type="journal article" date="2015" name="Nat. Commun.">
        <title>Outbred genome sequencing and CRISPR/Cas9 gene editing in butterflies.</title>
        <authorList>
            <person name="Li X."/>
            <person name="Fan D."/>
            <person name="Zhang W."/>
            <person name="Liu G."/>
            <person name="Zhang L."/>
            <person name="Zhao L."/>
            <person name="Fang X."/>
            <person name="Chen L."/>
            <person name="Dong Y."/>
            <person name="Chen Y."/>
            <person name="Ding Y."/>
            <person name="Zhao R."/>
            <person name="Feng M."/>
            <person name="Zhu Y."/>
            <person name="Feng Y."/>
            <person name="Jiang X."/>
            <person name="Zhu D."/>
            <person name="Xiang H."/>
            <person name="Feng X."/>
            <person name="Li S."/>
            <person name="Wang J."/>
            <person name="Zhang G."/>
            <person name="Kronforst M.R."/>
            <person name="Wang W."/>
        </authorList>
    </citation>
    <scope>NUCLEOTIDE SEQUENCE [LARGE SCALE GENOMIC DNA]</scope>
    <source>
        <strain evidence="3">Ya'a_city_454_Px</strain>
        <tissue evidence="3">Whole body</tissue>
    </source>
</reference>
<protein>
    <submittedName>
        <fullName evidence="3">Uncharacterized protein</fullName>
    </submittedName>
</protein>
<keyword evidence="1" id="KW-0175">Coiled coil</keyword>
<evidence type="ECO:0000256" key="1">
    <source>
        <dbReference type="SAM" id="Coils"/>
    </source>
</evidence>
<dbReference type="AlphaFoldDB" id="A0A0N1I5S3"/>
<name>A0A0N1I5S3_PAPXU</name>